<dbReference type="SUPFAM" id="SSF51126">
    <property type="entry name" value="Pectin lyase-like"/>
    <property type="match status" value="1"/>
</dbReference>
<dbReference type="Pfam" id="PF13229">
    <property type="entry name" value="Beta_helix"/>
    <property type="match status" value="1"/>
</dbReference>
<feature type="domain" description="Right handed beta helix" evidence="2">
    <location>
        <begin position="1894"/>
        <end position="2046"/>
    </location>
</feature>
<dbReference type="Proteomes" id="UP000177682">
    <property type="component" value="Unassembled WGS sequence"/>
</dbReference>
<sequence>MFGYGSNGNVNYGIAGLATLAKDSATNIAVHGLALNTGTSPIQIGGYFGLQNTVPTYESAALIADNGAQTSPIFLARDAGSTVFSIIDGGGVVMAGTAAGITFSGTGNHDITASSGTLRIGSNTIIGNIQALDDTVDIGTPATRFDIIYANEVNATTLVGTITGGNSTAETFSLNSDNATADTEDSFLAFERGSVSPNALLQWDSASDLFDFNSNLRITGTIADPSIIFNSATAGDTDFWAGVIDDAGADDDDLFQIGDGTTPGTNPFLTINTSGNVGIGTTAPGYKLIVVGNSAFQLDGAGRQETITLANYNGANNDEATVLFFGKSATGVEYRLASVGGLVEDNGNSVRDGALVFRTSDREVMNEGMRINSNGMVGINTTAPTSNFQVAQRTAGPGLVTTTASGTGVVGSATKFLNTFKVGDTITVNGETRTIATIVSDISLTTDAWTGANSGIAYTLVGGTSFSVLGNGNIGVGVTNPASRLTVVKTANDTVSVANSAAWIGDQAFNTGLVIQSSLSSPYGVALQSMGSTGTTYPLVLQPNGGNVGIGTTNPGHLLTVGSYETPVVTTAKVGIYDTAPYLILRDTDSDVEVIVGADGNGQFGTATNHAVTFYTNNTGRATISAALGNWNIAPGVASSGNSSLFTITGPAHTGLSGETIDIAFNLNRDVTFATGALATQRAVVVNAPTYAFAGASTLTDAATLAISGAPIKGTNATLTNTHGLLIQAGAVSTATNAYGLTVNAPTGATNNYAAAFLGGNVGIGTTNPGALLHVSSSLAPAGGAESSLQSLTFTAASTNTSGSANINGLSISPTQNSAGAGGTHQIFGLRVNTIAGSPGAGTQNNYGVRIDSQGLSGSETSYGLYVAQQTGSTNNYGAVFAGTDFNSSQVIIGNTAAVAVDGAASGGALEVHSNGNNLVTYRYSADNGGPSIVGAKSRSGTTGTVGTIVQNNDNLFSLFAVGDDGTDLASRAAAIQFQVDGTPGLNDMPGRITFSTTADGASSVTERMRIDSAGNVGIGATPTSFLYVRKDQDAETAFQFLNDNNTSSASALLNLAVGGSTAGDPYMRYTIANSTRSYAVGIDNSDSDKFKISTQAGSSAVLGTSDLLTIDTSGNVGIGTTGPGGLLHLHTATGVTNDFRMSDADVAHGMTSLVPTNVYGILQHSGSSEGGLEIFGLSAQDRSGIVLSAVNGSTGTLTAAAMTIDLYKKTGTTRTAITGSDVGFQVRAGTSPLMTVLGSGNVGIGTTAPSYPLDIVRDQADASVRITSYGDALRFRSRLARGTLALPTAVINTSVIGGLVAGGYGATGFFDEKASLLLSAGGTWTDTSTPTYITFLTTPSGSITPAERVRIDSAGNVGIGTTAPSDKLNIHEGALDFTHASVAHGITDWAPTNVGGRIENPGVDGGLSILGISDDGGEAGARIYGIVGVADPTDTTPGVVLIGAKKGGTVPDVLGNAETVFQLRNYTTNLMTVLGSGNVGIGTTSVASGYKFEVAGSAKFTSGGITVGDDGLIRSPGTFFMNSSNIVAIMAGNSTGDATAFGIQKYDNNAEFFTITGTGLVGIGAGYPLGQPTSKLEVRTAGLGVTQTTSSGLALVNTTAAAAGAQQISPAIRWSGFGWKTDATAASQAVDFRSYVVPVQGTANPTGYLTFESSINAGAYTAGQMVLTSAGNVGIGTTNPGARIDIDIPNASSITSEIISLRSSATTQTLTDGTTIASWLANQFIAPTLNGVAAGGTETVTNAATLYIDAAPTGSNITITNPYALWVDAGNVRFDGEFTASRVNKTVVVDGITYAQTCAGINAAIDALGASAGEVYLPEGTYTCAETITIDQNDTTIRGSGYKTIISSAGNNIAYVIDLNGKDELTFKDFKIIGNAGGTGSPGDGIGTSVVQVQDILIDHVWVASADGVGIQINRGDRVKIVNSRVSSSDSYGIHFSNGFGDNNVISNNNISNNGSYGIHMINNSGTITGNTISSNSDSGMFISTSGEAISITGNKLTSNTNYGIQIASCSQNCSITGNATEGNSDYGMIIGSGGAEGVTISGNTSKNEGTGGFLIKRLDQAVITGNLISDDGTATYGIRLFEDGSTTMKGVSIVGNTIEGFTGASAKAIELDGADATNNSINNTLITNNVIRNNTTGIVLDQFSFDTRIADNSFDTNTTNITDNSSVRTSLMTSLNGFFGIDTTAPASKLDILSTGTFAAAGVSGITQRAHTVTLSGADPTTYATFYGAQIGAMTLVGTNINQTVTDAAGLIVANPIKSTNVALTNTHGILVPATAVSTATNSYGLTVNASTGATNNYAAAFLGGNVGIGTTAPSSKLTVTSTSAGAETVPLLLQNNDSSDGTAASLGFSPYVSNTIVSKIMSSHDGTADYSLRFYNWDASTSLTERMRISGTGNVGIGNTAPQGSLHIGSVLANAPDAGADNLVISQASGEGGLTISTANNNIGRIYFADPEADYAGHISYNHSTDSLAIGAGGGGATNIFISSTGNVLLNDSANADTTQGLTINQGASDDQILALKSSDIAHGLTTLAETDTFAAWQKNSATGGGLQLTAITDTTTDQPLSIRGVFGADPTDTIPAIKFIGAKSNGTTGIADLGAPETIFQVFNNDDVLPALSILGNGNVGLGIAGPATTLDVQAAAANARFVSTTGTNAAYQASINGTGSLYVGVESSTGASVLGSGAAYDGFIGTAHATGLRLETNNVTHMYINSTGYIGIGTASPASKLDILPTATFAAAGVSGITQRAHTVTLSGADPTTYATFYGAQIGAMTLAGTNINQTVTDAAGLIVANPIKSTNVALTNTHGILIPVTAVSTATNSYGLTVNTPTGATNNYAAAFLGGNVGIGTTNPVFPLEVQAATGRVQITSTTGTNGVVLGFANTGNNGYLAVEGSSAGALLPGSSAYDTILYASTLSTNKNIHFGTANTARMTILGTGEVGIGRTDPSQKLDINTTDTVGQFGLILSAPSTTYGLKLATSEMEMLRPNGSGAGLVFRTKIQTSGSFAAGGGYFAWETGDTSPTEKMRLTKDGNVGINTTVPQSLLDVQGPVGTGATSAGILTLSTKELTIIDDDQLGRINFNSPLESDGSDAILAGAGIWAEAEATFSATVNSTALVFGTATTSAAVERMRIESSGNVGIGTTDPINPLDVVGIISSSDVAGGSPRIAWRQGSTLGGADNNYAEILIDGAGGTDDVLFRTYYSSVYHNIWQVPRDTENFIVPSGNVGIGTSVPASKLDILSTGTFAAAGVSGITQRAHTITLSGADPTTYATFYGAQIGAVTLVGTNINQTVTDAAGLIVANPIKSTNVALTNTHGILIPATAVSTATNSYGLTVNASTGATNNYAAAFLGGNVGIGTTNPAQLLHVYSSSTTTRAVSRTQGLVTQAANTDYAKISLMGASSIEAGIVAQYDHATSAYSKLLFQTDGAAGTGTRMTIDSAGLVGIGTTTPGTKLHLSLGADVTGEAFRIGAAATAATRFSITVDGTNTDVNAATGNNLRLGTSGAGSGVLTILNGGNVGIGTTAPASKLDILSTGTFAAAGVSGITQRAHTVTLSGADPTTYATFYGAQIGAMTLVGTNANQTVTDAAGLIVANPIKSTNVAITNSHGILVPVTAVSTATNAYGLTVNTPTGAGANYAAAFLGGNVGIGSTSPRGKLDVDSSGDIWLADSGTNASGAFYAVGNIYMVPISGGDITYLQARRSDSSGTTALRLRTYNAGVLTEAMHITGAGNVGIGETSPTTGKLVINQTDAANLEGIYINTEESTDAQSVFSIESDSTVGSGVDTVHFKITADGSVYSDANVYSTPADVAEMYYTQGSPQPGEVVEMVATSSNDDGFAVAPATGAHTLIGVISTAPGPVMNYDWKNPGKLALQKPVALVGRVPVKVSEENGQIHAGDRLTVSSQLPGYAAKMTESGQSIGIALEDSQGGTEGLDSVLVFVNLGYQHIDVAQDLSGQLISLAQDLDGNGHAFVNVKSIAGLQGKWSIGEDGTIVAVRLCLEDVCIDKNQLQTLLQNAGLNSQTTDNSEQGTVSGDSTSGGEETPPAEEPPVEESQPSSDASASVETTDGQAGGQAGSQTGDSETSSELPSGEDVTPSADSGTPPPADLPAGEAGEPVAP</sequence>
<dbReference type="Gene3D" id="2.160.20.10">
    <property type="entry name" value="Single-stranded right-handed beta-helix, Pectin lyase-like"/>
    <property type="match status" value="1"/>
</dbReference>
<evidence type="ECO:0000313" key="4">
    <source>
        <dbReference type="Proteomes" id="UP000177682"/>
    </source>
</evidence>
<evidence type="ECO:0000256" key="1">
    <source>
        <dbReference type="SAM" id="MobiDB-lite"/>
    </source>
</evidence>
<accession>A0A1F5PLD6</accession>
<dbReference type="EMBL" id="MFEY01000004">
    <property type="protein sequence ID" value="OGE90753.1"/>
    <property type="molecule type" value="Genomic_DNA"/>
</dbReference>
<comment type="caution">
    <text evidence="3">The sequence shown here is derived from an EMBL/GenBank/DDBJ whole genome shotgun (WGS) entry which is preliminary data.</text>
</comment>
<feature type="compositionally biased region" description="Polar residues" evidence="1">
    <location>
        <begin position="4016"/>
        <end position="4036"/>
    </location>
</feature>
<proteinExistence type="predicted"/>
<dbReference type="InterPro" id="IPR039448">
    <property type="entry name" value="Beta_helix"/>
</dbReference>
<name>A0A1F5PLD6_9BACT</name>
<organism evidence="3 4">
    <name type="scientific">Candidatus Doudnabacteria bacterium RIFCSPHIGHO2_12_FULL_48_16</name>
    <dbReference type="NCBI Taxonomy" id="1817838"/>
    <lineage>
        <taxon>Bacteria</taxon>
        <taxon>Candidatus Doudnaibacteriota</taxon>
    </lineage>
</organism>
<gene>
    <name evidence="3" type="ORF">A3E29_01345</name>
</gene>
<evidence type="ECO:0000313" key="3">
    <source>
        <dbReference type="EMBL" id="OGE90753.1"/>
    </source>
</evidence>
<protein>
    <recommendedName>
        <fullName evidence="2">Right handed beta helix domain-containing protein</fullName>
    </recommendedName>
</protein>
<dbReference type="InterPro" id="IPR011050">
    <property type="entry name" value="Pectin_lyase_fold/virulence"/>
</dbReference>
<dbReference type="InterPro" id="IPR006626">
    <property type="entry name" value="PbH1"/>
</dbReference>
<reference evidence="3 4" key="1">
    <citation type="journal article" date="2016" name="Nat. Commun.">
        <title>Thousands of microbial genomes shed light on interconnected biogeochemical processes in an aquifer system.</title>
        <authorList>
            <person name="Anantharaman K."/>
            <person name="Brown C.T."/>
            <person name="Hug L.A."/>
            <person name="Sharon I."/>
            <person name="Castelle C.J."/>
            <person name="Probst A.J."/>
            <person name="Thomas B.C."/>
            <person name="Singh A."/>
            <person name="Wilkins M.J."/>
            <person name="Karaoz U."/>
            <person name="Brodie E.L."/>
            <person name="Williams K.H."/>
            <person name="Hubbard S.S."/>
            <person name="Banfield J.F."/>
        </authorList>
    </citation>
    <scope>NUCLEOTIDE SEQUENCE [LARGE SCALE GENOMIC DNA]</scope>
</reference>
<dbReference type="SMART" id="SM00710">
    <property type="entry name" value="PbH1"/>
    <property type="match status" value="12"/>
</dbReference>
<evidence type="ECO:0000259" key="2">
    <source>
        <dbReference type="Pfam" id="PF13229"/>
    </source>
</evidence>
<feature type="region of interest" description="Disordered" evidence="1">
    <location>
        <begin position="4016"/>
        <end position="4115"/>
    </location>
</feature>
<dbReference type="InterPro" id="IPR012334">
    <property type="entry name" value="Pectin_lyas_fold"/>
</dbReference>